<reference evidence="10" key="1">
    <citation type="submission" date="2023-03" db="EMBL/GenBank/DDBJ databases">
        <authorList>
            <person name="Steffen K."/>
            <person name="Cardenas P."/>
        </authorList>
    </citation>
    <scope>NUCLEOTIDE SEQUENCE</scope>
</reference>
<keyword evidence="6" id="KW-0067">ATP-binding</keyword>
<evidence type="ECO:0000256" key="8">
    <source>
        <dbReference type="SAM" id="MobiDB-lite"/>
    </source>
</evidence>
<dbReference type="SUPFAM" id="SSF49764">
    <property type="entry name" value="HSP20-like chaperones"/>
    <property type="match status" value="1"/>
</dbReference>
<comment type="catalytic activity">
    <reaction evidence="7">
        <text>ATP + H2O = ADP + phosphate + H(+)</text>
        <dbReference type="Rhea" id="RHEA:13065"/>
        <dbReference type="ChEBI" id="CHEBI:15377"/>
        <dbReference type="ChEBI" id="CHEBI:15378"/>
        <dbReference type="ChEBI" id="CHEBI:30616"/>
        <dbReference type="ChEBI" id="CHEBI:43474"/>
        <dbReference type="ChEBI" id="CHEBI:456216"/>
        <dbReference type="EC" id="3.6.4.13"/>
    </reaction>
</comment>
<dbReference type="Gene3D" id="2.60.40.790">
    <property type="match status" value="1"/>
</dbReference>
<evidence type="ECO:0000313" key="10">
    <source>
        <dbReference type="EMBL" id="CAI8037204.1"/>
    </source>
</evidence>
<dbReference type="PANTHER" id="PTHR22655:SF2">
    <property type="entry name" value="ATP-DEPENDENT RNA HELICASE TDRD12-RELATED"/>
    <property type="match status" value="1"/>
</dbReference>
<dbReference type="InterPro" id="IPR007052">
    <property type="entry name" value="CS_dom"/>
</dbReference>
<dbReference type="EMBL" id="CASHTH010002914">
    <property type="protein sequence ID" value="CAI8037204.1"/>
    <property type="molecule type" value="Genomic_DNA"/>
</dbReference>
<evidence type="ECO:0000313" key="11">
    <source>
        <dbReference type="Proteomes" id="UP001174909"/>
    </source>
</evidence>
<evidence type="ECO:0000256" key="7">
    <source>
        <dbReference type="ARBA" id="ARBA00047984"/>
    </source>
</evidence>
<feature type="compositionally biased region" description="Acidic residues" evidence="8">
    <location>
        <begin position="373"/>
        <end position="394"/>
    </location>
</feature>
<dbReference type="GO" id="GO:0005524">
    <property type="term" value="F:ATP binding"/>
    <property type="evidence" value="ECO:0007669"/>
    <property type="project" value="UniProtKB-KW"/>
</dbReference>
<organism evidence="10 11">
    <name type="scientific">Geodia barretti</name>
    <name type="common">Barrett's horny sponge</name>
    <dbReference type="NCBI Taxonomy" id="519541"/>
    <lineage>
        <taxon>Eukaryota</taxon>
        <taxon>Metazoa</taxon>
        <taxon>Porifera</taxon>
        <taxon>Demospongiae</taxon>
        <taxon>Heteroscleromorpha</taxon>
        <taxon>Tetractinellida</taxon>
        <taxon>Astrophorina</taxon>
        <taxon>Geodiidae</taxon>
        <taxon>Geodia</taxon>
    </lineage>
</organism>
<feature type="domain" description="CS" evidence="9">
    <location>
        <begin position="234"/>
        <end position="322"/>
    </location>
</feature>
<feature type="compositionally biased region" description="Basic and acidic residues" evidence="8">
    <location>
        <begin position="233"/>
        <end position="244"/>
    </location>
</feature>
<name>A0AA35SX44_GEOBA</name>
<dbReference type="GO" id="GO:0042078">
    <property type="term" value="P:germ-line stem cell division"/>
    <property type="evidence" value="ECO:0007669"/>
    <property type="project" value="TreeGrafter"/>
</dbReference>
<keyword evidence="4" id="KW-0378">Hydrolase</keyword>
<evidence type="ECO:0000256" key="1">
    <source>
        <dbReference type="ARBA" id="ARBA00012552"/>
    </source>
</evidence>
<evidence type="ECO:0000259" key="9">
    <source>
        <dbReference type="PROSITE" id="PS51203"/>
    </source>
</evidence>
<keyword evidence="2" id="KW-0677">Repeat</keyword>
<proteinExistence type="predicted"/>
<feature type="region of interest" description="Disordered" evidence="8">
    <location>
        <begin position="370"/>
        <end position="410"/>
    </location>
</feature>
<dbReference type="PROSITE" id="PS51203">
    <property type="entry name" value="CS"/>
    <property type="match status" value="1"/>
</dbReference>
<dbReference type="InterPro" id="IPR008978">
    <property type="entry name" value="HSP20-like_chaperone"/>
</dbReference>
<dbReference type="EC" id="3.6.4.13" evidence="1"/>
<keyword evidence="11" id="KW-1185">Reference proteome</keyword>
<dbReference type="AlphaFoldDB" id="A0AA35SX44"/>
<accession>A0AA35SX44</accession>
<keyword evidence="5" id="KW-0347">Helicase</keyword>
<evidence type="ECO:0000256" key="2">
    <source>
        <dbReference type="ARBA" id="ARBA00022737"/>
    </source>
</evidence>
<protein>
    <recommendedName>
        <fullName evidence="1">RNA helicase</fullName>
        <ecNumber evidence="1">3.6.4.13</ecNumber>
    </recommendedName>
</protein>
<feature type="region of interest" description="Disordered" evidence="8">
    <location>
        <begin position="214"/>
        <end position="244"/>
    </location>
</feature>
<evidence type="ECO:0000256" key="6">
    <source>
        <dbReference type="ARBA" id="ARBA00022840"/>
    </source>
</evidence>
<gene>
    <name evidence="10" type="ORF">GBAR_LOCUS20808</name>
</gene>
<dbReference type="Proteomes" id="UP001174909">
    <property type="component" value="Unassembled WGS sequence"/>
</dbReference>
<keyword evidence="3" id="KW-0547">Nucleotide-binding</keyword>
<dbReference type="PANTHER" id="PTHR22655">
    <property type="entry name" value="ATP-DEPENDENT RNA HELICASE TDRD12-RELATED"/>
    <property type="match status" value="1"/>
</dbReference>
<comment type="caution">
    <text evidence="10">The sequence shown here is derived from an EMBL/GenBank/DDBJ whole genome shotgun (WGS) entry which is preliminary data.</text>
</comment>
<dbReference type="GO" id="GO:0016787">
    <property type="term" value="F:hydrolase activity"/>
    <property type="evidence" value="ECO:0007669"/>
    <property type="project" value="UniProtKB-KW"/>
</dbReference>
<evidence type="ECO:0000256" key="5">
    <source>
        <dbReference type="ARBA" id="ARBA00022806"/>
    </source>
</evidence>
<dbReference type="GO" id="GO:0003724">
    <property type="term" value="F:RNA helicase activity"/>
    <property type="evidence" value="ECO:0007669"/>
    <property type="project" value="UniProtKB-EC"/>
</dbReference>
<evidence type="ECO:0000256" key="3">
    <source>
        <dbReference type="ARBA" id="ARBA00022741"/>
    </source>
</evidence>
<evidence type="ECO:0000256" key="4">
    <source>
        <dbReference type="ARBA" id="ARBA00022801"/>
    </source>
</evidence>
<sequence length="410" mass="45478">MVCLLMYTTDSSVLLTEVTMDMLMGVFRNYGNDRVARQRQDILKPLISILCHVTTNKQQLLQVTISQGVVPLLCSWLVNASDLPPISYHRCLVNRVLSMLGGVAKLPRYCHEVSNFLSLDSLNTHLLSSNEFAHPVLRLLVVLSVLPEFASKLYSSVLLKTIFKLTVTSAITRVLLCSLKQNLRLVETNLKHFVSNWDIDIISTAKECSTCCKENGKSRPSLAKGKTAPTTGKETRTSKPSTQREETALLAVQLRGCRVGETISNFSQTTVKFITSVWEQEYQFDVEVYAPIKPEACSMTVTGSEVLLKLVKAAPGVWPRLTHGNQKTVHISIDFDRWEDKEFGILGANNKSWLAPPAASKTASYINPVLTDSDLDSETGSGCEEDGDEEEEEEAGKQAWQDDLDLGFGD</sequence>